<dbReference type="InterPro" id="IPR036047">
    <property type="entry name" value="F-box-like_dom_sf"/>
</dbReference>
<protein>
    <recommendedName>
        <fullName evidence="6">F-box domain-containing protein</fullName>
    </recommendedName>
</protein>
<dbReference type="InterPro" id="IPR001810">
    <property type="entry name" value="F-box_dom"/>
</dbReference>
<dbReference type="PROSITE" id="PS50181">
    <property type="entry name" value="FBOX"/>
    <property type="match status" value="2"/>
</dbReference>
<dbReference type="AlphaFoldDB" id="A0AAD8WFL7"/>
<keyword evidence="5" id="KW-1185">Reference proteome</keyword>
<dbReference type="Pfam" id="PF12937">
    <property type="entry name" value="F-box-like"/>
    <property type="match status" value="2"/>
</dbReference>
<evidence type="ECO:0000313" key="5">
    <source>
        <dbReference type="Proteomes" id="UP001231189"/>
    </source>
</evidence>
<dbReference type="Gene3D" id="1.20.1280.50">
    <property type="match status" value="2"/>
</dbReference>
<evidence type="ECO:0000313" key="4">
    <source>
        <dbReference type="EMBL" id="KAK1653855.1"/>
    </source>
</evidence>
<dbReference type="Gene3D" id="3.80.10.10">
    <property type="entry name" value="Ribonuclease Inhibitor"/>
    <property type="match status" value="2"/>
</dbReference>
<gene>
    <name evidence="4" type="ORF">QYE76_071660</name>
</gene>
<feature type="region of interest" description="Disordered" evidence="1">
    <location>
        <begin position="317"/>
        <end position="354"/>
    </location>
</feature>
<sequence length="1008" mass="112534">MGISWRKRNPALDLPSRDWAALPCDILWVILSLVPQADILRGAGLVCASWRRLALDEPILWRRIDLPAEEDEDVDPPAGWQAMTRAAVRRSAGRCEYFRGRVDDDVLLFLAHSAPLLRSLHLTSRFDMPGEELMTAVAKKLPLLEQLVISRGRSENESLVALVDHCPRLQLLDVGGCHTFFLMSHTLRTRLQSKIKDLRLPRMIYLGGRLQGLQRKPPPTDGSQKIGRSFLSSCDLHVNGSILPYPIARYGNQHSAAPALPPRARRPSSSPGERTAQLLPDELAAPAPFPGERTAQLLPDELAALLLSPASAPPNLLPVERAAPSPPGRARRPSSAQLLTRRARRRCPSPDERAAAASPGVCAVYSPFSCAPHHQCCCRRGRDWAALPCDILWVILSLVPQADILRGAGLVCASWRRLALDEPLLWRRIDLHPEEDEDVDPPAGWQAMTRAAVRRSAGRWRCEYFRGRVDDDVLLFLAHSAPLLRSLHLTSRFDMPGEELMTAVAKKLPLLEQLVISRGRSENESLVALVDHCPRLQLLDVGGCHTFFLMSHTLRTRLQSKIKDLRLPRMIYLGGRLQGLQRKPPVSRCDLDRVIIYLILDIVCWNVRGLNDQARKDTVHATLSNTTYHIACIQETKLDFIDYQTAGYIGGFRLRSFAHRPVIGTRGGILLLWDEDHASISNIHIGTHLLSADVTICGTAFKITTVYDPSPDAEKASFLDEAIAEKPADNDAKWLILGDSRRGRRLRLIHDHFSAVLGAPPPRSLDFNWEAIQPSVEALDDLGIPFSEEEILATIQARPADKAPGPDGFTIEFFCACWPILKLDFMKVIDAFSELSVDNLGIINPANVVLLPKKEGADTVADFRPISLIHIVPKIIAKAMAIRLQAKMNDIISPCQSAFISSRSIHDNFMYVRGAARRLHQRRSPALIIKLDIAKAFDSVRWDYILDLLQRRGFRNRWSAWIALLFSTSISRILLNGFAGYEIVHGRGLRQGDLLSPLLFDIAMDPLL</sequence>
<evidence type="ECO:0008006" key="6">
    <source>
        <dbReference type="Google" id="ProtNLM"/>
    </source>
</evidence>
<reference evidence="4" key="1">
    <citation type="submission" date="2023-07" db="EMBL/GenBank/DDBJ databases">
        <title>A chromosome-level genome assembly of Lolium multiflorum.</title>
        <authorList>
            <person name="Chen Y."/>
            <person name="Copetti D."/>
            <person name="Kolliker R."/>
            <person name="Studer B."/>
        </authorList>
    </citation>
    <scope>NUCLEOTIDE SEQUENCE</scope>
    <source>
        <strain evidence="4">02402/16</strain>
        <tissue evidence="4">Leaf</tissue>
    </source>
</reference>
<feature type="domain" description="Reverse transcriptase" evidence="3">
    <location>
        <begin position="832"/>
        <end position="1008"/>
    </location>
</feature>
<evidence type="ECO:0000259" key="2">
    <source>
        <dbReference type="PROSITE" id="PS50181"/>
    </source>
</evidence>
<organism evidence="4 5">
    <name type="scientific">Lolium multiflorum</name>
    <name type="common">Italian ryegrass</name>
    <name type="synonym">Lolium perenne subsp. multiflorum</name>
    <dbReference type="NCBI Taxonomy" id="4521"/>
    <lineage>
        <taxon>Eukaryota</taxon>
        <taxon>Viridiplantae</taxon>
        <taxon>Streptophyta</taxon>
        <taxon>Embryophyta</taxon>
        <taxon>Tracheophyta</taxon>
        <taxon>Spermatophyta</taxon>
        <taxon>Magnoliopsida</taxon>
        <taxon>Liliopsida</taxon>
        <taxon>Poales</taxon>
        <taxon>Poaceae</taxon>
        <taxon>BOP clade</taxon>
        <taxon>Pooideae</taxon>
        <taxon>Poodae</taxon>
        <taxon>Poeae</taxon>
        <taxon>Poeae Chloroplast Group 2 (Poeae type)</taxon>
        <taxon>Loliodinae</taxon>
        <taxon>Loliinae</taxon>
        <taxon>Lolium</taxon>
    </lineage>
</organism>
<evidence type="ECO:0000256" key="1">
    <source>
        <dbReference type="SAM" id="MobiDB-lite"/>
    </source>
</evidence>
<dbReference type="PANTHER" id="PTHR38926:SF69">
    <property type="entry name" value="F-BOX DOMAIN-CONTAINING PROTEIN"/>
    <property type="match status" value="1"/>
</dbReference>
<dbReference type="CDD" id="cd01650">
    <property type="entry name" value="RT_nLTR_like"/>
    <property type="match status" value="1"/>
</dbReference>
<proteinExistence type="predicted"/>
<feature type="domain" description="F-box" evidence="2">
    <location>
        <begin position="16"/>
        <end position="64"/>
    </location>
</feature>
<dbReference type="Pfam" id="PF00078">
    <property type="entry name" value="RVT_1"/>
    <property type="match status" value="1"/>
</dbReference>
<dbReference type="PANTHER" id="PTHR38926">
    <property type="entry name" value="F-BOX DOMAIN CONTAINING PROTEIN, EXPRESSED"/>
    <property type="match status" value="1"/>
</dbReference>
<dbReference type="InterPro" id="IPR032675">
    <property type="entry name" value="LRR_dom_sf"/>
</dbReference>
<name>A0AAD8WFL7_LOLMU</name>
<dbReference type="SUPFAM" id="SSF81383">
    <property type="entry name" value="F-box domain"/>
    <property type="match status" value="2"/>
</dbReference>
<dbReference type="InterPro" id="IPR000477">
    <property type="entry name" value="RT_dom"/>
</dbReference>
<comment type="caution">
    <text evidence="4">The sequence shown here is derived from an EMBL/GenBank/DDBJ whole genome shotgun (WGS) entry which is preliminary data.</text>
</comment>
<dbReference type="SUPFAM" id="SSF52047">
    <property type="entry name" value="RNI-like"/>
    <property type="match status" value="1"/>
</dbReference>
<feature type="domain" description="F-box" evidence="2">
    <location>
        <begin position="381"/>
        <end position="429"/>
    </location>
</feature>
<evidence type="ECO:0000259" key="3">
    <source>
        <dbReference type="PROSITE" id="PS50878"/>
    </source>
</evidence>
<feature type="region of interest" description="Disordered" evidence="1">
    <location>
        <begin position="254"/>
        <end position="275"/>
    </location>
</feature>
<accession>A0AAD8WFL7</accession>
<dbReference type="EMBL" id="JAUUTY010000004">
    <property type="protein sequence ID" value="KAK1653855.1"/>
    <property type="molecule type" value="Genomic_DNA"/>
</dbReference>
<dbReference type="Proteomes" id="UP001231189">
    <property type="component" value="Unassembled WGS sequence"/>
</dbReference>
<dbReference type="PROSITE" id="PS50878">
    <property type="entry name" value="RT_POL"/>
    <property type="match status" value="1"/>
</dbReference>
<dbReference type="InterPro" id="IPR036691">
    <property type="entry name" value="Endo/exonu/phosph_ase_sf"/>
</dbReference>
<dbReference type="Gene3D" id="3.60.10.10">
    <property type="entry name" value="Endonuclease/exonuclease/phosphatase"/>
    <property type="match status" value="1"/>
</dbReference>
<dbReference type="SUPFAM" id="SSF56219">
    <property type="entry name" value="DNase I-like"/>
    <property type="match status" value="1"/>
</dbReference>